<organism evidence="6 7">
    <name type="scientific">Simiduia agarivorans (strain DSM 21679 / JCM 13881 / BCRC 17597 / SA1)</name>
    <dbReference type="NCBI Taxonomy" id="1117647"/>
    <lineage>
        <taxon>Bacteria</taxon>
        <taxon>Pseudomonadati</taxon>
        <taxon>Pseudomonadota</taxon>
        <taxon>Gammaproteobacteria</taxon>
        <taxon>Cellvibrionales</taxon>
        <taxon>Cellvibrionaceae</taxon>
        <taxon>Simiduia</taxon>
    </lineage>
</organism>
<evidence type="ECO:0000313" key="7">
    <source>
        <dbReference type="Proteomes" id="UP000000466"/>
    </source>
</evidence>
<dbReference type="Pfam" id="PF01022">
    <property type="entry name" value="HTH_5"/>
    <property type="match status" value="1"/>
</dbReference>
<keyword evidence="7" id="KW-1185">Reference proteome</keyword>
<evidence type="ECO:0000259" key="5">
    <source>
        <dbReference type="PROSITE" id="PS50987"/>
    </source>
</evidence>
<protein>
    <submittedName>
        <fullName evidence="6">ArsR family transcriptional regulator</fullName>
    </submittedName>
</protein>
<dbReference type="AlphaFoldDB" id="K4KQ53"/>
<evidence type="ECO:0000256" key="2">
    <source>
        <dbReference type="ARBA" id="ARBA00023015"/>
    </source>
</evidence>
<keyword evidence="3" id="KW-0238">DNA-binding</keyword>
<evidence type="ECO:0000313" key="6">
    <source>
        <dbReference type="EMBL" id="AFV00401.1"/>
    </source>
</evidence>
<dbReference type="KEGG" id="saga:M5M_16350"/>
<keyword evidence="2" id="KW-0805">Transcription regulation</keyword>
<dbReference type="EMBL" id="CP003746">
    <property type="protein sequence ID" value="AFV00401.1"/>
    <property type="molecule type" value="Genomic_DNA"/>
</dbReference>
<name>K4KQ53_SIMAS</name>
<dbReference type="Gene3D" id="1.10.10.10">
    <property type="entry name" value="Winged helix-like DNA-binding domain superfamily/Winged helix DNA-binding domain"/>
    <property type="match status" value="1"/>
</dbReference>
<dbReference type="PANTHER" id="PTHR33154:SF18">
    <property type="entry name" value="ARSENICAL RESISTANCE OPERON REPRESSOR"/>
    <property type="match status" value="1"/>
</dbReference>
<evidence type="ECO:0000256" key="3">
    <source>
        <dbReference type="ARBA" id="ARBA00023125"/>
    </source>
</evidence>
<dbReference type="STRING" id="1117647.M5M_16350"/>
<dbReference type="HOGENOM" id="CLU_097806_3_1_6"/>
<proteinExistence type="predicted"/>
<dbReference type="InterPro" id="IPR001845">
    <property type="entry name" value="HTH_ArsR_DNA-bd_dom"/>
</dbReference>
<dbReference type="SUPFAM" id="SSF46785">
    <property type="entry name" value="Winged helix' DNA-binding domain"/>
    <property type="match status" value="1"/>
</dbReference>
<dbReference type="InterPro" id="IPR036388">
    <property type="entry name" value="WH-like_DNA-bd_sf"/>
</dbReference>
<sequence>MTPTDLFKLLADDTRLTTLLLIHAEGELCVCELTCALLESQPKVSRHLALLRNAGLLLDRKQGQWVYYRLNPDAAWLAELLQSTAQRNPDFLTHATRHLANMGDRPNRQASCC</sequence>
<keyword evidence="4" id="KW-0804">Transcription</keyword>
<evidence type="ECO:0000256" key="4">
    <source>
        <dbReference type="ARBA" id="ARBA00023163"/>
    </source>
</evidence>
<dbReference type="eggNOG" id="COG0640">
    <property type="taxonomic scope" value="Bacteria"/>
</dbReference>
<keyword evidence="1" id="KW-0059">Arsenical resistance</keyword>
<dbReference type="OrthoDB" id="9793058at2"/>
<dbReference type="PANTHER" id="PTHR33154">
    <property type="entry name" value="TRANSCRIPTIONAL REGULATOR, ARSR FAMILY"/>
    <property type="match status" value="1"/>
</dbReference>
<dbReference type="Proteomes" id="UP000000466">
    <property type="component" value="Chromosome"/>
</dbReference>
<dbReference type="RefSeq" id="WP_015048553.1">
    <property type="nucleotide sequence ID" value="NC_018868.3"/>
</dbReference>
<dbReference type="SMART" id="SM00418">
    <property type="entry name" value="HTH_ARSR"/>
    <property type="match status" value="1"/>
</dbReference>
<dbReference type="NCBIfam" id="NF007528">
    <property type="entry name" value="PRK10141.1"/>
    <property type="match status" value="1"/>
</dbReference>
<accession>K4KQ53</accession>
<dbReference type="PROSITE" id="PS50987">
    <property type="entry name" value="HTH_ARSR_2"/>
    <property type="match status" value="1"/>
</dbReference>
<dbReference type="NCBIfam" id="NF033788">
    <property type="entry name" value="HTH_metalloreg"/>
    <property type="match status" value="1"/>
</dbReference>
<dbReference type="InterPro" id="IPR051081">
    <property type="entry name" value="HTH_MetalResp_TranReg"/>
</dbReference>
<reference evidence="6 7" key="1">
    <citation type="journal article" date="2013" name="Genome Announc.">
        <title>Complete genome sequence of Simiduia agarivorans SA1(T), a marine bacterium able to degrade a variety of polysaccharides.</title>
        <authorList>
            <person name="Lin S.Y."/>
            <person name="Shieh W.Y."/>
            <person name="Chen J.S."/>
            <person name="Tang S.L."/>
        </authorList>
    </citation>
    <scope>NUCLEOTIDE SEQUENCE [LARGE SCALE GENOMIC DNA]</scope>
    <source>
        <strain evidence="7">DSM 21679 / JCM 13881 / BCRC 17597 / SA1</strain>
    </source>
</reference>
<dbReference type="GO" id="GO:0003700">
    <property type="term" value="F:DNA-binding transcription factor activity"/>
    <property type="evidence" value="ECO:0007669"/>
    <property type="project" value="InterPro"/>
</dbReference>
<dbReference type="FunFam" id="1.10.10.10:FF:000279">
    <property type="entry name" value="Transcriptional regulator, ArsR family"/>
    <property type="match status" value="1"/>
</dbReference>
<gene>
    <name evidence="6" type="ordered locus">M5M_16350</name>
</gene>
<dbReference type="PRINTS" id="PR00778">
    <property type="entry name" value="HTHARSR"/>
</dbReference>
<dbReference type="InterPro" id="IPR036390">
    <property type="entry name" value="WH_DNA-bd_sf"/>
</dbReference>
<dbReference type="CDD" id="cd00090">
    <property type="entry name" value="HTH_ARSR"/>
    <property type="match status" value="1"/>
</dbReference>
<dbReference type="InterPro" id="IPR011991">
    <property type="entry name" value="ArsR-like_HTH"/>
</dbReference>
<evidence type="ECO:0000256" key="1">
    <source>
        <dbReference type="ARBA" id="ARBA00022849"/>
    </source>
</evidence>
<feature type="domain" description="HTH arsR-type" evidence="5">
    <location>
        <begin position="1"/>
        <end position="92"/>
    </location>
</feature>
<dbReference type="GO" id="GO:0046685">
    <property type="term" value="P:response to arsenic-containing substance"/>
    <property type="evidence" value="ECO:0007669"/>
    <property type="project" value="UniProtKB-KW"/>
</dbReference>
<dbReference type="GO" id="GO:0003677">
    <property type="term" value="F:DNA binding"/>
    <property type="evidence" value="ECO:0007669"/>
    <property type="project" value="UniProtKB-KW"/>
</dbReference>